<dbReference type="AlphaFoldDB" id="A0A0L0VJ81"/>
<reference evidence="2" key="1">
    <citation type="submission" date="2014-03" db="EMBL/GenBank/DDBJ databases">
        <title>The Genome Sequence of Puccinia striiformis f. sp. tritici PST-78.</title>
        <authorList>
            <consortium name="The Broad Institute Genome Sequencing Platform"/>
            <person name="Cuomo C."/>
            <person name="Hulbert S."/>
            <person name="Chen X."/>
            <person name="Walker B."/>
            <person name="Young S.K."/>
            <person name="Zeng Q."/>
            <person name="Gargeya S."/>
            <person name="Fitzgerald M."/>
            <person name="Haas B."/>
            <person name="Abouelleil A."/>
            <person name="Alvarado L."/>
            <person name="Arachchi H.M."/>
            <person name="Berlin A.M."/>
            <person name="Chapman S.B."/>
            <person name="Goldberg J."/>
            <person name="Griggs A."/>
            <person name="Gujja S."/>
            <person name="Hansen M."/>
            <person name="Howarth C."/>
            <person name="Imamovic A."/>
            <person name="Larimer J."/>
            <person name="McCowan C."/>
            <person name="Montmayeur A."/>
            <person name="Murphy C."/>
            <person name="Neiman D."/>
            <person name="Pearson M."/>
            <person name="Priest M."/>
            <person name="Roberts A."/>
            <person name="Saif S."/>
            <person name="Shea T."/>
            <person name="Sisk P."/>
            <person name="Sykes S."/>
            <person name="Wortman J."/>
            <person name="Nusbaum C."/>
            <person name="Birren B."/>
        </authorList>
    </citation>
    <scope>NUCLEOTIDE SEQUENCE [LARGE SCALE GENOMIC DNA]</scope>
    <source>
        <strain evidence="2">race PST-78</strain>
    </source>
</reference>
<accession>A0A0L0VJ81</accession>
<protein>
    <submittedName>
        <fullName evidence="1">Uncharacterized protein</fullName>
    </submittedName>
</protein>
<name>A0A0L0VJ81_9BASI</name>
<dbReference type="Proteomes" id="UP000054564">
    <property type="component" value="Unassembled WGS sequence"/>
</dbReference>
<sequence>MRGFNIYHILVIEYLCITSSYLSSSIRILQPQSFALLGGKGGSAGEKAVGASKSGEGLSHFGDVGTFTTQKPMSIEDIHTIPDPATTSPGTRLKPKLALGKEAGISGIPVTPPVLNQFDLNVDAPLGVPTERQKKLYDQRKIGVIRGLYEREHGIDLGNGQFYNEQNLGQMLEEKIPLTGERRKPEGYYDPYLKDLRQWAQAESKIGKAQKALIKLERTIVGREIPGEEEATKAINKLLEQLDQPKLRKFQTEYETALLSLQPTKISIDNNPAISEYFPNLLKKGAINVKELARARAIQLTPKLGPEEPAKRVFSTVEEVIHTLPADLDLTSEVYRYSLLKGFESYVSHEVRPQVMKPLAEKAGKQMTNFHKSRSRELFYIDRYINQLGEAEFQRWFLEKPTTVFQRLSRNPLDSEKIAHALQKHIQSLSPEDYEVLKAASDNRRVFRNAIKTIRERISATEDPKNVEYLEALKRLEKEAINLNPNNYPYVEELFKRGVIDESTRAKLNPAHEMTKNQFMETLGRQEDFSKDLMSRFKANLFDHISNGRAQDTDSVIARAQDLLTESYMDNIDKEAKAFYLTKDAFEQPKAMGFEKAMQVYSREINWRTFDQPDRDAFVKAYVEAHIPPAGVPRSGMETFLDEVHMEGLFPKLKVDGGPISKLLPDMNERFAEFLEKPLTRGDQRLKGTRWETLSDKSLLELNNAAKDIFEDYDGLNKAAWNHGVLSQSIKKFEEENIEKIPRISELFEKLLENAKSPRQPPPIPMSEEGIAQINKAYRYRHSWFKRMQNYMLDKLLHP</sequence>
<comment type="caution">
    <text evidence="1">The sequence shown here is derived from an EMBL/GenBank/DDBJ whole genome shotgun (WGS) entry which is preliminary data.</text>
</comment>
<proteinExistence type="predicted"/>
<dbReference type="STRING" id="1165861.A0A0L0VJ81"/>
<dbReference type="OrthoDB" id="2497888at2759"/>
<organism evidence="1 2">
    <name type="scientific">Puccinia striiformis f. sp. tritici PST-78</name>
    <dbReference type="NCBI Taxonomy" id="1165861"/>
    <lineage>
        <taxon>Eukaryota</taxon>
        <taxon>Fungi</taxon>
        <taxon>Dikarya</taxon>
        <taxon>Basidiomycota</taxon>
        <taxon>Pucciniomycotina</taxon>
        <taxon>Pucciniomycetes</taxon>
        <taxon>Pucciniales</taxon>
        <taxon>Pucciniaceae</taxon>
        <taxon>Puccinia</taxon>
    </lineage>
</organism>
<evidence type="ECO:0000313" key="1">
    <source>
        <dbReference type="EMBL" id="KNE99276.1"/>
    </source>
</evidence>
<dbReference type="EMBL" id="AJIL01000047">
    <property type="protein sequence ID" value="KNE99276.1"/>
    <property type="molecule type" value="Genomic_DNA"/>
</dbReference>
<keyword evidence="2" id="KW-1185">Reference proteome</keyword>
<evidence type="ECO:0000313" key="2">
    <source>
        <dbReference type="Proteomes" id="UP000054564"/>
    </source>
</evidence>
<gene>
    <name evidence="1" type="ORF">PSTG_07391</name>
</gene>